<evidence type="ECO:0000313" key="1">
    <source>
        <dbReference type="EMBL" id="KAI1710520.1"/>
    </source>
</evidence>
<proteinExistence type="predicted"/>
<organism evidence="1 2">
    <name type="scientific">Ditylenchus destructor</name>
    <dbReference type="NCBI Taxonomy" id="166010"/>
    <lineage>
        <taxon>Eukaryota</taxon>
        <taxon>Metazoa</taxon>
        <taxon>Ecdysozoa</taxon>
        <taxon>Nematoda</taxon>
        <taxon>Chromadorea</taxon>
        <taxon>Rhabditida</taxon>
        <taxon>Tylenchina</taxon>
        <taxon>Tylenchomorpha</taxon>
        <taxon>Sphaerularioidea</taxon>
        <taxon>Anguinidae</taxon>
        <taxon>Anguininae</taxon>
        <taxon>Ditylenchus</taxon>
    </lineage>
</organism>
<dbReference type="Proteomes" id="UP001201812">
    <property type="component" value="Unassembled WGS sequence"/>
</dbReference>
<dbReference type="AlphaFoldDB" id="A0AAD4N083"/>
<accession>A0AAD4N083</accession>
<comment type="caution">
    <text evidence="1">The sequence shown here is derived from an EMBL/GenBank/DDBJ whole genome shotgun (WGS) entry which is preliminary data.</text>
</comment>
<name>A0AAD4N083_9BILA</name>
<keyword evidence="2" id="KW-1185">Reference proteome</keyword>
<gene>
    <name evidence="1" type="ORF">DdX_10577</name>
</gene>
<evidence type="ECO:0000313" key="2">
    <source>
        <dbReference type="Proteomes" id="UP001201812"/>
    </source>
</evidence>
<dbReference type="EMBL" id="JAKKPZ010000025">
    <property type="protein sequence ID" value="KAI1710520.1"/>
    <property type="molecule type" value="Genomic_DNA"/>
</dbReference>
<protein>
    <submittedName>
        <fullName evidence="1">Uncharacterized protein</fullName>
    </submittedName>
</protein>
<sequence length="82" mass="9478">MFPARPVPIVLPRREDAIEVSRTLTHFDDEDWKDGCLEGMFSWNCDNDAHEEEGKGEEKVNKVYCGLYCFLFALGRTRIHGD</sequence>
<reference evidence="1" key="1">
    <citation type="submission" date="2022-01" db="EMBL/GenBank/DDBJ databases">
        <title>Genome Sequence Resource for Two Populations of Ditylenchus destructor, the Migratory Endoparasitic Phytonematode.</title>
        <authorList>
            <person name="Zhang H."/>
            <person name="Lin R."/>
            <person name="Xie B."/>
        </authorList>
    </citation>
    <scope>NUCLEOTIDE SEQUENCE</scope>
    <source>
        <strain evidence="1">BazhouSP</strain>
    </source>
</reference>